<accession>A0ABQ7MIF3</accession>
<organism evidence="2 3">
    <name type="scientific">Brassica rapa subsp. trilocularis</name>
    <dbReference type="NCBI Taxonomy" id="1813537"/>
    <lineage>
        <taxon>Eukaryota</taxon>
        <taxon>Viridiplantae</taxon>
        <taxon>Streptophyta</taxon>
        <taxon>Embryophyta</taxon>
        <taxon>Tracheophyta</taxon>
        <taxon>Spermatophyta</taxon>
        <taxon>Magnoliopsida</taxon>
        <taxon>eudicotyledons</taxon>
        <taxon>Gunneridae</taxon>
        <taxon>Pentapetalae</taxon>
        <taxon>rosids</taxon>
        <taxon>malvids</taxon>
        <taxon>Brassicales</taxon>
        <taxon>Brassicaceae</taxon>
        <taxon>Brassiceae</taxon>
        <taxon>Brassica</taxon>
    </lineage>
</organism>
<dbReference type="Proteomes" id="UP000823674">
    <property type="component" value="Chromosome A05"/>
</dbReference>
<protein>
    <recommendedName>
        <fullName evidence="4">LOB domain-containing protein</fullName>
    </recommendedName>
</protein>
<dbReference type="EMBL" id="JADBGQ010000005">
    <property type="protein sequence ID" value="KAG5398397.1"/>
    <property type="molecule type" value="Genomic_DNA"/>
</dbReference>
<proteinExistence type="predicted"/>
<evidence type="ECO:0000256" key="1">
    <source>
        <dbReference type="SAM" id="MobiDB-lite"/>
    </source>
</evidence>
<feature type="region of interest" description="Disordered" evidence="1">
    <location>
        <begin position="60"/>
        <end position="82"/>
    </location>
</feature>
<keyword evidence="3" id="KW-1185">Reference proteome</keyword>
<evidence type="ECO:0000313" key="2">
    <source>
        <dbReference type="EMBL" id="KAG5398397.1"/>
    </source>
</evidence>
<evidence type="ECO:0000313" key="3">
    <source>
        <dbReference type="Proteomes" id="UP000823674"/>
    </source>
</evidence>
<sequence>MQQHEHSTLYKTRSFLMKFTQANSQNYPKLQVKFKQVNSQNYPKFQVEFKQAKSQCSRREAAGTDWPGRTAMDRASASPSSGCDEMSWGRGIFIENNNQSVSGWWQPVCRRMRGGTSYSTWLAACLSLMQVNTPPPTCQDACLECMQDATQVHTCRSACFGCMRRDTSCLVDPPRVPHVISYATASCTDTPQASVDTKLAGLLTPRSDPMQRATSSFSVHSSDFGPSSNFLIRDKLRIFCSHSDEFNIFNKLQSEFRGKLRAEETSFFQNVELRNRRASKNVLLPRHLSDQFKTSSKYGRTTYSTH</sequence>
<name>A0ABQ7MIF3_BRACM</name>
<reference evidence="2 3" key="1">
    <citation type="submission" date="2021-03" db="EMBL/GenBank/DDBJ databases">
        <authorList>
            <person name="King G.J."/>
            <person name="Bancroft I."/>
            <person name="Baten A."/>
            <person name="Bloomfield J."/>
            <person name="Borpatragohain P."/>
            <person name="He Z."/>
            <person name="Irish N."/>
            <person name="Irwin J."/>
            <person name="Liu K."/>
            <person name="Mauleon R.P."/>
            <person name="Moore J."/>
            <person name="Morris R."/>
            <person name="Ostergaard L."/>
            <person name="Wang B."/>
            <person name="Wells R."/>
        </authorList>
    </citation>
    <scope>NUCLEOTIDE SEQUENCE [LARGE SCALE GENOMIC DNA]</scope>
    <source>
        <strain evidence="2">R-o-18</strain>
        <tissue evidence="2">Leaf</tissue>
    </source>
</reference>
<comment type="caution">
    <text evidence="2">The sequence shown here is derived from an EMBL/GenBank/DDBJ whole genome shotgun (WGS) entry which is preliminary data.</text>
</comment>
<feature type="non-terminal residue" evidence="2">
    <location>
        <position position="306"/>
    </location>
</feature>
<gene>
    <name evidence="2" type="primary">A05p027470.1_BraROA</name>
    <name evidence="2" type="ORF">IGI04_020211</name>
</gene>
<evidence type="ECO:0008006" key="4">
    <source>
        <dbReference type="Google" id="ProtNLM"/>
    </source>
</evidence>